<comment type="function">
    <text evidence="2 14">Accepts electrons from ETF and reduces ubiquinone.</text>
</comment>
<dbReference type="EMBL" id="CAJPUY010000025">
    <property type="protein sequence ID" value="CAG2155478.1"/>
    <property type="molecule type" value="Genomic_DNA"/>
</dbReference>
<dbReference type="InterPro" id="IPR040156">
    <property type="entry name" value="ETF-QO"/>
</dbReference>
<keyword evidence="4" id="KW-0004">4Fe-4S</keyword>
<dbReference type="PRINTS" id="PR00420">
    <property type="entry name" value="RNGMNOXGNASE"/>
</dbReference>
<evidence type="ECO:0000256" key="4">
    <source>
        <dbReference type="ARBA" id="ARBA00022485"/>
    </source>
</evidence>
<comment type="cofactor">
    <cofactor evidence="1 14">
        <name>FAD</name>
        <dbReference type="ChEBI" id="CHEBI:57692"/>
    </cofactor>
</comment>
<keyword evidence="11 14" id="KW-0411">Iron-sulfur</keyword>
<dbReference type="InterPro" id="IPR017896">
    <property type="entry name" value="4Fe4S_Fe-S-bd"/>
</dbReference>
<evidence type="ECO:0000256" key="14">
    <source>
        <dbReference type="RuleBase" id="RU366068"/>
    </source>
</evidence>
<evidence type="ECO:0000256" key="11">
    <source>
        <dbReference type="ARBA" id="ARBA00023014"/>
    </source>
</evidence>
<dbReference type="GO" id="GO:0046872">
    <property type="term" value="F:metal ion binding"/>
    <property type="evidence" value="ECO:0007669"/>
    <property type="project" value="UniProtKB-KW"/>
</dbReference>
<keyword evidence="10 14" id="KW-0408">Iron</keyword>
<evidence type="ECO:0000256" key="13">
    <source>
        <dbReference type="ARBA" id="ARBA00052682"/>
    </source>
</evidence>
<evidence type="ECO:0000256" key="9">
    <source>
        <dbReference type="ARBA" id="ARBA00023002"/>
    </source>
</evidence>
<evidence type="ECO:0000256" key="8">
    <source>
        <dbReference type="ARBA" id="ARBA00022982"/>
    </source>
</evidence>
<dbReference type="SUPFAM" id="SSF54862">
    <property type="entry name" value="4Fe-4S ferredoxins"/>
    <property type="match status" value="1"/>
</dbReference>
<dbReference type="InterPro" id="IPR036188">
    <property type="entry name" value="FAD/NAD-bd_sf"/>
</dbReference>
<dbReference type="Gene3D" id="3.50.50.60">
    <property type="entry name" value="FAD/NAD(P)-binding domain"/>
    <property type="match status" value="1"/>
</dbReference>
<keyword evidence="6 14" id="KW-0479">Metal-binding</keyword>
<dbReference type="FunFam" id="3.30.70.20:FF:000012">
    <property type="entry name" value="Electron transfer flavoprotein-ubiquinone oxidoreductase, mitochondrial"/>
    <property type="match status" value="1"/>
</dbReference>
<dbReference type="RefSeq" id="WP_211950254.1">
    <property type="nucleotide sequence ID" value="NZ_CAJPUY010000025.1"/>
</dbReference>
<name>A0A916IXX2_9BURK</name>
<dbReference type="PANTHER" id="PTHR10617:SF107">
    <property type="entry name" value="ELECTRON TRANSFER FLAVOPROTEIN-UBIQUINONE OXIDOREDUCTASE, MITOCHONDRIAL"/>
    <property type="match status" value="1"/>
</dbReference>
<dbReference type="Pfam" id="PF21162">
    <property type="entry name" value="ETFQO_UQ-bd"/>
    <property type="match status" value="1"/>
</dbReference>
<keyword evidence="8 14" id="KW-0249">Electron transport</keyword>
<feature type="domain" description="4Fe-4S ferredoxin-type" evidence="15">
    <location>
        <begin position="522"/>
        <end position="551"/>
    </location>
</feature>
<evidence type="ECO:0000313" key="17">
    <source>
        <dbReference type="Proteomes" id="UP000672934"/>
    </source>
</evidence>
<dbReference type="SUPFAM" id="SSF51905">
    <property type="entry name" value="FAD/NAD(P)-binding domain"/>
    <property type="match status" value="1"/>
</dbReference>
<dbReference type="EC" id="1.5.5.1" evidence="14"/>
<evidence type="ECO:0000256" key="1">
    <source>
        <dbReference type="ARBA" id="ARBA00001974"/>
    </source>
</evidence>
<keyword evidence="7 14" id="KW-0274">FAD</keyword>
<evidence type="ECO:0000259" key="15">
    <source>
        <dbReference type="PROSITE" id="PS51379"/>
    </source>
</evidence>
<evidence type="ECO:0000256" key="12">
    <source>
        <dbReference type="ARBA" id="ARBA00023075"/>
    </source>
</evidence>
<comment type="caution">
    <text evidence="16">The sequence shown here is derived from an EMBL/GenBank/DDBJ whole genome shotgun (WGS) entry which is preliminary data.</text>
</comment>
<keyword evidence="9 14" id="KW-0560">Oxidoreductase</keyword>
<keyword evidence="12 14" id="KW-0830">Ubiquinone</keyword>
<evidence type="ECO:0000256" key="5">
    <source>
        <dbReference type="ARBA" id="ARBA00022630"/>
    </source>
</evidence>
<dbReference type="GO" id="GO:0051539">
    <property type="term" value="F:4 iron, 4 sulfur cluster binding"/>
    <property type="evidence" value="ECO:0007669"/>
    <property type="project" value="UniProtKB-UniRule"/>
</dbReference>
<protein>
    <recommendedName>
        <fullName evidence="14">Electron transfer flavoprotein-ubiquinone oxidoreductase</fullName>
        <shortName evidence="14">ETF-QO</shortName>
        <ecNumber evidence="14">1.5.5.1</ecNumber>
    </recommendedName>
</protein>
<dbReference type="SUPFAM" id="SSF54373">
    <property type="entry name" value="FAD-linked reductases, C-terminal domain"/>
    <property type="match status" value="1"/>
</dbReference>
<dbReference type="InterPro" id="IPR049398">
    <property type="entry name" value="ETF-QO/FixC_UQ-bd"/>
</dbReference>
<proteinExistence type="predicted"/>
<evidence type="ECO:0000313" key="16">
    <source>
        <dbReference type="EMBL" id="CAG2155478.1"/>
    </source>
</evidence>
<keyword evidence="5 14" id="KW-0285">Flavoprotein</keyword>
<comment type="cofactor">
    <cofactor evidence="14">
        <name>[4Fe-4S] cluster</name>
        <dbReference type="ChEBI" id="CHEBI:49883"/>
    </cofactor>
    <text evidence="14">Binds 1 [4Fe-4S] cluster.</text>
</comment>
<dbReference type="Proteomes" id="UP000672934">
    <property type="component" value="Unassembled WGS sequence"/>
</dbReference>
<dbReference type="AlphaFoldDB" id="A0A916IXX2"/>
<evidence type="ECO:0000256" key="10">
    <source>
        <dbReference type="ARBA" id="ARBA00023004"/>
    </source>
</evidence>
<reference evidence="16" key="1">
    <citation type="submission" date="2021-03" db="EMBL/GenBank/DDBJ databases">
        <authorList>
            <person name="Peeters C."/>
        </authorList>
    </citation>
    <scope>NUCLEOTIDE SEQUENCE</scope>
    <source>
        <strain evidence="16">LMG 31506</strain>
    </source>
</reference>
<accession>A0A916IXX2</accession>
<dbReference type="Gene3D" id="3.30.9.90">
    <property type="match status" value="1"/>
</dbReference>
<dbReference type="PROSITE" id="PS51379">
    <property type="entry name" value="4FE4S_FER_2"/>
    <property type="match status" value="1"/>
</dbReference>
<dbReference type="Pfam" id="PF13450">
    <property type="entry name" value="NAD_binding_8"/>
    <property type="match status" value="1"/>
</dbReference>
<evidence type="ECO:0000256" key="2">
    <source>
        <dbReference type="ARBA" id="ARBA00002819"/>
    </source>
</evidence>
<dbReference type="Pfam" id="PF05187">
    <property type="entry name" value="Fer4_ETF_QO"/>
    <property type="match status" value="1"/>
</dbReference>
<dbReference type="InterPro" id="IPR007859">
    <property type="entry name" value="ETF-QO/FixX_C"/>
</dbReference>
<organism evidence="16 17">
    <name type="scientific">Cupriavidus yeoncheonensis</name>
    <dbReference type="NCBI Taxonomy" id="1462994"/>
    <lineage>
        <taxon>Bacteria</taxon>
        <taxon>Pseudomonadati</taxon>
        <taxon>Pseudomonadota</taxon>
        <taxon>Betaproteobacteria</taxon>
        <taxon>Burkholderiales</taxon>
        <taxon>Burkholderiaceae</taxon>
        <taxon>Cupriavidus</taxon>
    </lineage>
</organism>
<dbReference type="PANTHER" id="PTHR10617">
    <property type="entry name" value="ELECTRON TRANSFER FLAVOPROTEIN-UBIQUINONE OXIDOREDUCTASE"/>
    <property type="match status" value="1"/>
</dbReference>
<comment type="catalytic activity">
    <reaction evidence="13 14">
        <text>a ubiquinone + reduced [electron-transfer flavoprotein] = a ubiquinol + oxidized [electron-transfer flavoprotein] + H(+)</text>
        <dbReference type="Rhea" id="RHEA:24052"/>
        <dbReference type="Rhea" id="RHEA-COMP:9565"/>
        <dbReference type="Rhea" id="RHEA-COMP:9566"/>
        <dbReference type="Rhea" id="RHEA-COMP:10685"/>
        <dbReference type="Rhea" id="RHEA-COMP:10686"/>
        <dbReference type="ChEBI" id="CHEBI:15378"/>
        <dbReference type="ChEBI" id="CHEBI:16389"/>
        <dbReference type="ChEBI" id="CHEBI:17976"/>
        <dbReference type="ChEBI" id="CHEBI:57692"/>
        <dbReference type="ChEBI" id="CHEBI:58307"/>
        <dbReference type="EC" id="1.5.5.1"/>
    </reaction>
</comment>
<keyword evidence="17" id="KW-1185">Reference proteome</keyword>
<keyword evidence="3 14" id="KW-0813">Transport</keyword>
<evidence type="ECO:0000256" key="6">
    <source>
        <dbReference type="ARBA" id="ARBA00022723"/>
    </source>
</evidence>
<evidence type="ECO:0000256" key="7">
    <source>
        <dbReference type="ARBA" id="ARBA00022827"/>
    </source>
</evidence>
<evidence type="ECO:0000256" key="3">
    <source>
        <dbReference type="ARBA" id="ARBA00022448"/>
    </source>
</evidence>
<dbReference type="GO" id="GO:0004174">
    <property type="term" value="F:electron-transferring-flavoprotein dehydrogenase activity"/>
    <property type="evidence" value="ECO:0007669"/>
    <property type="project" value="UniProtKB-UniRule"/>
</dbReference>
<sequence length="562" mass="61647">MDQQQLLEQFGPREAMEYDVVVVGGGPAGLATAIRLKQLAQEKGNDVNVCVLEKGSEPGAHILSGAIMDPRALNELFPNWKELGAPLNQPVTEDKFLFLNESGSKGTPNALLPECFHNHGNYIVSLSNVTRWLGQQAEALGVEIFPGFPAAEVLYNEDGSVKGVATGNMGIGKDGEPTDNFQLGMELHAKYTIFAEGARGHLGKQLIAKFKLDAGKDPQSYGIGIKELWEIDPAKHQPGLVVHTAGWPLDPATYGGSFLYHMEDNKVAVGFVVGLDYTNPWLSPFEEFQRFKTHPEIRQYFEGGKRISYGARAITAGGLLSLPKTVFPGGALVGCDAGYLNASRIKGSHAAIKTGMMAAEAAYDALQAGRQGDELSAYPAAFEQSWLYKELLQAKNFKQWFKKGRTTATLMTGIEQWLLPKLGIRNPPWTIHRTKPDHVYLKPAAECEKIVYPKPDGKLTFDRLSSVFISNTNHEENQPAHLTLKDASVPVNVNWEKFAGPESRYCPAGVYEFVQDETSGKERLQINAQNCVHCKTCDIKDPTQNIVWVTPEGGGGPNYVNM</sequence>
<dbReference type="Gene3D" id="3.30.70.20">
    <property type="match status" value="1"/>
</dbReference>
<gene>
    <name evidence="16" type="ORF">LMG31506_05406</name>
</gene>